<dbReference type="Proteomes" id="UP000605897">
    <property type="component" value="Unassembled WGS sequence"/>
</dbReference>
<proteinExistence type="predicted"/>
<gene>
    <name evidence="1" type="ORF">GCM10017786_50110</name>
</gene>
<sequence length="193" mass="21043">MADLTGEQIAIRAQEFKLAYLAQQQALVAMLHPGLPLLQVMRAVTGTPAGEDLPLEVRGSRDPDTVLSFSSSRIMAAAATLRGEIIVDLTASGMFVAAIQLGDMIIQGGLRNRDVPLLEFARHFRNACAHGDRWHFARGEPRARAACRELVLTPDLHGKKATWTTVDPRLFVEFLDDLSNHFAPGLVPPPVEG</sequence>
<organism evidence="1 2">
    <name type="scientific">Amycolatopsis deserti</name>
    <dbReference type="NCBI Taxonomy" id="185696"/>
    <lineage>
        <taxon>Bacteria</taxon>
        <taxon>Bacillati</taxon>
        <taxon>Actinomycetota</taxon>
        <taxon>Actinomycetes</taxon>
        <taxon>Pseudonocardiales</taxon>
        <taxon>Pseudonocardiaceae</taxon>
        <taxon>Amycolatopsis</taxon>
    </lineage>
</organism>
<evidence type="ECO:0000313" key="1">
    <source>
        <dbReference type="EMBL" id="GHF10415.1"/>
    </source>
</evidence>
<dbReference type="EMBL" id="BNAU01000006">
    <property type="protein sequence ID" value="GHF10415.1"/>
    <property type="molecule type" value="Genomic_DNA"/>
</dbReference>
<comment type="caution">
    <text evidence="1">The sequence shown here is derived from an EMBL/GenBank/DDBJ whole genome shotgun (WGS) entry which is preliminary data.</text>
</comment>
<protein>
    <submittedName>
        <fullName evidence="1">Uncharacterized protein</fullName>
    </submittedName>
</protein>
<accession>A0ABQ3JBZ6</accession>
<reference evidence="2" key="1">
    <citation type="journal article" date="2019" name="Int. J. Syst. Evol. Microbiol.">
        <title>The Global Catalogue of Microorganisms (GCM) 10K type strain sequencing project: providing services to taxonomists for standard genome sequencing and annotation.</title>
        <authorList>
            <consortium name="The Broad Institute Genomics Platform"/>
            <consortium name="The Broad Institute Genome Sequencing Center for Infectious Disease"/>
            <person name="Wu L."/>
            <person name="Ma J."/>
        </authorList>
    </citation>
    <scope>NUCLEOTIDE SEQUENCE [LARGE SCALE GENOMIC DNA]</scope>
    <source>
        <strain evidence="2">CGMCC 4.7677</strain>
    </source>
</reference>
<evidence type="ECO:0000313" key="2">
    <source>
        <dbReference type="Proteomes" id="UP000605897"/>
    </source>
</evidence>
<keyword evidence="2" id="KW-1185">Reference proteome</keyword>
<dbReference type="RefSeq" id="WP_191247077.1">
    <property type="nucleotide sequence ID" value="NZ_BNAU01000006.1"/>
</dbReference>
<name>A0ABQ3JBZ6_9PSEU</name>